<proteinExistence type="predicted"/>
<dbReference type="Proteomes" id="UP000790709">
    <property type="component" value="Unassembled WGS sequence"/>
</dbReference>
<name>A0ACB8BZX0_9AGAM</name>
<sequence>MEKLSSLSRFKNSCPFLGRTKTSTLRTLTTSSSPRFPSLSQLTERATGCPIMGPALALRSNQIASGYASLAGQADVQKIHHSKGIYPGANPTEADIAKCPHASAARAAARMADELTAASTKPAEKAASPAETVAAAGCPFHKAAATAESKVPPKETVQAAKETPVIDAPSAFSYDSFYTAELDKKRKDHSYRYFNNINRLAAKFPVAHTASVKEHVQVWCANDYLGMGNNPVVLETMHRALDKYGAGAGGTRNIAGNSAMHLALERELASLHRKPAALLFSSCYVANDATLSTLGSKLPGCVYFSDASNHASMIQGIRHSGAKKVIFKHNDLEDLEAKLAMWPRETPKIIAFESVYSMCGSIGPIAEICDLAKKYGALTFLDEVHAVGLYGPRGAGVAEHLDFEAHKKAGESLEPVKESIMDRVDMITGTLGKAYGTVGGYVAGSADFIDMIRSYAPGFIFTTSLPPSTAAGARASVIYQKHHAGDRALKQVNVRTVKSRLAALDIPVVPGPSHIVPVLVGDAGLAKKASDKLLGEHGIYVQSINFPTVAVGEERLRVTVTPRHTAEQIDGLVKALDKVFSELGINRVRDWAALGGRASVGVGLEDVTPIWTDEQIATAGNVKTLRDGEQAVIDEKAVEVVRGAFEELLGRVGSGELTMEEKKVKLRVEKVERALLEGAMNLAAEALPKRKGYVGAAVEGIKVPVASTVTVSA</sequence>
<dbReference type="EMBL" id="MU266327">
    <property type="protein sequence ID" value="KAH7931305.1"/>
    <property type="molecule type" value="Genomic_DNA"/>
</dbReference>
<evidence type="ECO:0000313" key="2">
    <source>
        <dbReference type="Proteomes" id="UP000790709"/>
    </source>
</evidence>
<keyword evidence="2" id="KW-1185">Reference proteome</keyword>
<accession>A0ACB8BZX0</accession>
<reference evidence="1" key="1">
    <citation type="journal article" date="2021" name="New Phytol.">
        <title>Evolutionary innovations through gain and loss of genes in the ectomycorrhizal Boletales.</title>
        <authorList>
            <person name="Wu G."/>
            <person name="Miyauchi S."/>
            <person name="Morin E."/>
            <person name="Kuo A."/>
            <person name="Drula E."/>
            <person name="Varga T."/>
            <person name="Kohler A."/>
            <person name="Feng B."/>
            <person name="Cao Y."/>
            <person name="Lipzen A."/>
            <person name="Daum C."/>
            <person name="Hundley H."/>
            <person name="Pangilinan J."/>
            <person name="Johnson J."/>
            <person name="Barry K."/>
            <person name="LaButti K."/>
            <person name="Ng V."/>
            <person name="Ahrendt S."/>
            <person name="Min B."/>
            <person name="Choi I.G."/>
            <person name="Park H."/>
            <person name="Plett J.M."/>
            <person name="Magnuson J."/>
            <person name="Spatafora J.W."/>
            <person name="Nagy L.G."/>
            <person name="Henrissat B."/>
            <person name="Grigoriev I.V."/>
            <person name="Yang Z.L."/>
            <person name="Xu J."/>
            <person name="Martin F.M."/>
        </authorList>
    </citation>
    <scope>NUCLEOTIDE SEQUENCE</scope>
    <source>
        <strain evidence="1">KUC20120723A-06</strain>
    </source>
</reference>
<protein>
    <submittedName>
        <fullName evidence="1">5-aminolevulinate synthase</fullName>
    </submittedName>
</protein>
<gene>
    <name evidence="1" type="ORF">BV22DRAFT_1053207</name>
</gene>
<comment type="caution">
    <text evidence="1">The sequence shown here is derived from an EMBL/GenBank/DDBJ whole genome shotgun (WGS) entry which is preliminary data.</text>
</comment>
<evidence type="ECO:0000313" key="1">
    <source>
        <dbReference type="EMBL" id="KAH7931305.1"/>
    </source>
</evidence>
<organism evidence="1 2">
    <name type="scientific">Leucogyrophana mollusca</name>
    <dbReference type="NCBI Taxonomy" id="85980"/>
    <lineage>
        <taxon>Eukaryota</taxon>
        <taxon>Fungi</taxon>
        <taxon>Dikarya</taxon>
        <taxon>Basidiomycota</taxon>
        <taxon>Agaricomycotina</taxon>
        <taxon>Agaricomycetes</taxon>
        <taxon>Agaricomycetidae</taxon>
        <taxon>Boletales</taxon>
        <taxon>Boletales incertae sedis</taxon>
        <taxon>Leucogyrophana</taxon>
    </lineage>
</organism>